<accession>A0AAD9IYF9</accession>
<organism evidence="2 3">
    <name type="scientific">Paralvinella palmiformis</name>
    <dbReference type="NCBI Taxonomy" id="53620"/>
    <lineage>
        <taxon>Eukaryota</taxon>
        <taxon>Metazoa</taxon>
        <taxon>Spiralia</taxon>
        <taxon>Lophotrochozoa</taxon>
        <taxon>Annelida</taxon>
        <taxon>Polychaeta</taxon>
        <taxon>Sedentaria</taxon>
        <taxon>Canalipalpata</taxon>
        <taxon>Terebellida</taxon>
        <taxon>Terebelliformia</taxon>
        <taxon>Alvinellidae</taxon>
        <taxon>Paralvinella</taxon>
    </lineage>
</organism>
<dbReference type="PANTHER" id="PTHR19321">
    <property type="entry name" value="PROTEIN REGULATOR OF CYTOKINESIS 1 PRC1-RELATED"/>
    <property type="match status" value="1"/>
</dbReference>
<gene>
    <name evidence="2" type="ORF">LSH36_901g01021</name>
</gene>
<dbReference type="PANTHER" id="PTHR19321:SF41">
    <property type="entry name" value="FASCETTO-RELATED"/>
    <property type="match status" value="1"/>
</dbReference>
<dbReference type="InterPro" id="IPR007145">
    <property type="entry name" value="MAP65_Ase1_PRC1"/>
</dbReference>
<dbReference type="GO" id="GO:0051256">
    <property type="term" value="P:mitotic spindle midzone assembly"/>
    <property type="evidence" value="ECO:0007669"/>
    <property type="project" value="TreeGrafter"/>
</dbReference>
<dbReference type="GO" id="GO:1990023">
    <property type="term" value="C:mitotic spindle midzone"/>
    <property type="evidence" value="ECO:0007669"/>
    <property type="project" value="TreeGrafter"/>
</dbReference>
<dbReference type="GO" id="GO:0008017">
    <property type="term" value="F:microtubule binding"/>
    <property type="evidence" value="ECO:0007669"/>
    <property type="project" value="InterPro"/>
</dbReference>
<proteinExistence type="predicted"/>
<evidence type="ECO:0000256" key="1">
    <source>
        <dbReference type="SAM" id="MobiDB-lite"/>
    </source>
</evidence>
<dbReference type="Gene3D" id="1.20.58.1520">
    <property type="match status" value="1"/>
</dbReference>
<protein>
    <recommendedName>
        <fullName evidence="4">Protein regulator of cytokinesis 1</fullName>
    </recommendedName>
</protein>
<name>A0AAD9IYF9_9ANNE</name>
<evidence type="ECO:0008006" key="4">
    <source>
        <dbReference type="Google" id="ProtNLM"/>
    </source>
</evidence>
<comment type="caution">
    <text evidence="2">The sequence shown here is derived from an EMBL/GenBank/DDBJ whole genome shotgun (WGS) entry which is preliminary data.</text>
</comment>
<dbReference type="GO" id="GO:0005737">
    <property type="term" value="C:cytoplasm"/>
    <property type="evidence" value="ECO:0007669"/>
    <property type="project" value="TreeGrafter"/>
</dbReference>
<keyword evidence="3" id="KW-1185">Reference proteome</keyword>
<sequence>MADRQDEDLHREIINKLDSTLDRLHSVWDVLGLDVAQRATRIEVVTLHLNNLLDEIVREEENLCERILANIKAYSGDVTRLGQVLGLLHYKAPDDMTNVQLEKYLKKKRHSLEEELNDRTTVQRKLDKEERQLCDTLSEVMARDAAEGTVPTWCQLEATRCRIGEMKREIVQRQVVVQSTKSDIRDLLKELQISPRSSFQRQAVCNAGDSFNPTAENMTALKQYHDQLETQRRSHLSLVLRLRGQMEVLWKRLCLPEQETRPISTRTAGCEVRVLDDIKTEIARCDLLMSEKMRECITNVRLELIELWDNCYVEQEERAEFQSFASPYFNEISLKAHEDEVTRMAAYYNENSELLNLVEKWKKLFEQYLEHERRASDPTRYSNRGCYLLKEEKARKRVEKDLPVVERDVCKKIVHWERCNDRIFKISGTPFVEFMAQCWEGQRQEKLKAKKQRIQAKRTLMNSEAKYINESVTSPDKRRRLNNCALIRKPSLKRGWHEKESVPSMGNNTISSVNSSAMSPARNSHRPKPRTLATTPKRGSR</sequence>
<evidence type="ECO:0000313" key="3">
    <source>
        <dbReference type="Proteomes" id="UP001208570"/>
    </source>
</evidence>
<dbReference type="Proteomes" id="UP001208570">
    <property type="component" value="Unassembled WGS sequence"/>
</dbReference>
<dbReference type="AlphaFoldDB" id="A0AAD9IYF9"/>
<dbReference type="Pfam" id="PF03999">
    <property type="entry name" value="MAP65_ASE1"/>
    <property type="match status" value="1"/>
</dbReference>
<feature type="compositionally biased region" description="Polar residues" evidence="1">
    <location>
        <begin position="504"/>
        <end position="522"/>
    </location>
</feature>
<evidence type="ECO:0000313" key="2">
    <source>
        <dbReference type="EMBL" id="KAK2142881.1"/>
    </source>
</evidence>
<feature type="region of interest" description="Disordered" evidence="1">
    <location>
        <begin position="495"/>
        <end position="541"/>
    </location>
</feature>
<dbReference type="EMBL" id="JAODUP010000901">
    <property type="protein sequence ID" value="KAK2142881.1"/>
    <property type="molecule type" value="Genomic_DNA"/>
</dbReference>
<reference evidence="2" key="1">
    <citation type="journal article" date="2023" name="Mol. Biol. Evol.">
        <title>Third-Generation Sequencing Reveals the Adaptive Role of the Epigenome in Three Deep-Sea Polychaetes.</title>
        <authorList>
            <person name="Perez M."/>
            <person name="Aroh O."/>
            <person name="Sun Y."/>
            <person name="Lan Y."/>
            <person name="Juniper S.K."/>
            <person name="Young C.R."/>
            <person name="Angers B."/>
            <person name="Qian P.Y."/>
        </authorList>
    </citation>
    <scope>NUCLEOTIDE SEQUENCE</scope>
    <source>
        <strain evidence="2">P08H-3</strain>
    </source>
</reference>